<dbReference type="GO" id="GO:0005975">
    <property type="term" value="P:carbohydrate metabolic process"/>
    <property type="evidence" value="ECO:0007669"/>
    <property type="project" value="InterPro"/>
</dbReference>
<dbReference type="GO" id="GO:0030203">
    <property type="term" value="P:glycosaminoglycan metabolic process"/>
    <property type="evidence" value="ECO:0007669"/>
    <property type="project" value="TreeGrafter"/>
</dbReference>
<evidence type="ECO:0000256" key="1">
    <source>
        <dbReference type="ARBA" id="ARBA00001231"/>
    </source>
</evidence>
<dbReference type="EC" id="3.2.1.52" evidence="3"/>
<dbReference type="Pfam" id="PF02838">
    <property type="entry name" value="Glyco_hydro_20b"/>
    <property type="match status" value="1"/>
</dbReference>
<keyword evidence="4" id="KW-0378">Hydrolase</keyword>
<accession>A0AB39RP30</accession>
<name>A0AB39RP30_9ACTN</name>
<dbReference type="Gene3D" id="3.20.20.80">
    <property type="entry name" value="Glycosidases"/>
    <property type="match status" value="1"/>
</dbReference>
<evidence type="ECO:0000313" key="9">
    <source>
        <dbReference type="EMBL" id="XDQ57927.1"/>
    </source>
</evidence>
<proteinExistence type="inferred from homology"/>
<evidence type="ECO:0000259" key="8">
    <source>
        <dbReference type="Pfam" id="PF02838"/>
    </source>
</evidence>
<comment type="similarity">
    <text evidence="2">Belongs to the glycosyl hydrolase 20 family.</text>
</comment>
<evidence type="ECO:0000256" key="2">
    <source>
        <dbReference type="ARBA" id="ARBA00006285"/>
    </source>
</evidence>
<dbReference type="SUPFAM" id="SSF55545">
    <property type="entry name" value="beta-N-acetylhexosaminidase-like domain"/>
    <property type="match status" value="1"/>
</dbReference>
<evidence type="ECO:0000256" key="5">
    <source>
        <dbReference type="ARBA" id="ARBA00023295"/>
    </source>
</evidence>
<organism evidence="9">
    <name type="scientific">Streptomyces sp. R41</name>
    <dbReference type="NCBI Taxonomy" id="3238632"/>
    <lineage>
        <taxon>Bacteria</taxon>
        <taxon>Bacillati</taxon>
        <taxon>Actinomycetota</taxon>
        <taxon>Actinomycetes</taxon>
        <taxon>Kitasatosporales</taxon>
        <taxon>Streptomycetaceae</taxon>
        <taxon>Streptomyces</taxon>
    </lineage>
</organism>
<dbReference type="GO" id="GO:0004563">
    <property type="term" value="F:beta-N-acetylhexosaminidase activity"/>
    <property type="evidence" value="ECO:0007669"/>
    <property type="project" value="UniProtKB-EC"/>
</dbReference>
<dbReference type="GO" id="GO:0016020">
    <property type="term" value="C:membrane"/>
    <property type="evidence" value="ECO:0007669"/>
    <property type="project" value="TreeGrafter"/>
</dbReference>
<dbReference type="InterPro" id="IPR015883">
    <property type="entry name" value="Glyco_hydro_20_cat"/>
</dbReference>
<dbReference type="PRINTS" id="PR00738">
    <property type="entry name" value="GLHYDRLASE20"/>
</dbReference>
<dbReference type="InterPro" id="IPR017853">
    <property type="entry name" value="GH"/>
</dbReference>
<protein>
    <recommendedName>
        <fullName evidence="3">beta-N-acetylhexosaminidase</fullName>
        <ecNumber evidence="3">3.2.1.52</ecNumber>
    </recommendedName>
</protein>
<dbReference type="PANTHER" id="PTHR22600:SF57">
    <property type="entry name" value="BETA-N-ACETYLHEXOSAMINIDASE"/>
    <property type="match status" value="1"/>
</dbReference>
<dbReference type="InterPro" id="IPR015882">
    <property type="entry name" value="HEX_bac_N"/>
</dbReference>
<feature type="domain" description="Beta-hexosaminidase bacterial type N-terminal" evidence="8">
    <location>
        <begin position="7"/>
        <end position="133"/>
    </location>
</feature>
<dbReference type="InterPro" id="IPR029018">
    <property type="entry name" value="Hex-like_dom2"/>
</dbReference>
<gene>
    <name evidence="9" type="ORF">AB5J53_42910</name>
</gene>
<comment type="catalytic activity">
    <reaction evidence="1">
        <text>Hydrolysis of terminal non-reducing N-acetyl-D-hexosamine residues in N-acetyl-beta-D-hexosaminides.</text>
        <dbReference type="EC" id="3.2.1.52"/>
    </reaction>
</comment>
<dbReference type="Pfam" id="PF00728">
    <property type="entry name" value="Glyco_hydro_20"/>
    <property type="match status" value="1"/>
</dbReference>
<dbReference type="PANTHER" id="PTHR22600">
    <property type="entry name" value="BETA-HEXOSAMINIDASE"/>
    <property type="match status" value="1"/>
</dbReference>
<evidence type="ECO:0000259" key="7">
    <source>
        <dbReference type="Pfam" id="PF00728"/>
    </source>
</evidence>
<dbReference type="SUPFAM" id="SSF51445">
    <property type="entry name" value="(Trans)glycosidases"/>
    <property type="match status" value="1"/>
</dbReference>
<feature type="domain" description="Glycoside hydrolase family 20 catalytic" evidence="7">
    <location>
        <begin position="137"/>
        <end position="473"/>
    </location>
</feature>
<dbReference type="Gene3D" id="3.30.379.10">
    <property type="entry name" value="Chitobiase/beta-hexosaminidase domain 2-like"/>
    <property type="match status" value="1"/>
</dbReference>
<feature type="active site" description="Proton donor" evidence="6">
    <location>
        <position position="304"/>
    </location>
</feature>
<keyword evidence="5" id="KW-0326">Glycosidase</keyword>
<evidence type="ECO:0000256" key="4">
    <source>
        <dbReference type="ARBA" id="ARBA00022801"/>
    </source>
</evidence>
<dbReference type="EMBL" id="CP163443">
    <property type="protein sequence ID" value="XDQ57927.1"/>
    <property type="molecule type" value="Genomic_DNA"/>
</dbReference>
<dbReference type="AlphaFoldDB" id="A0AB39RP30"/>
<dbReference type="InterPro" id="IPR025705">
    <property type="entry name" value="Beta_hexosaminidase_sua/sub"/>
</dbReference>
<sequence length="516" mass="56795">MPAVDVPLLPVPSQLAVRSGQFTFDERTSLTVAPGTEAAAALLRELLAPATGLPLPATADGQLTFALDPTLTALGREGYGLTVTPDAVLLYAADPTGLLRAVQTLRQLLPPDALAGSPVRGVAWTLPCVRITDVPRYAWRGAMLDVARHYQPASYIRRFIDRLALHKLNTLHLHLTDDQGWRMPVAAYPKLTEIGARRAQTRGDGIPHGGSYTRSELSGLVAHAAARGVTVVPEIDMPGHVRAALAAYPELGNDPDRRLDVWTEWGVSEHVLGVHDQALDFCRTVLEEVMDTFPAPYIHVGGDECPTTEWAAQPDARRRALEEGLAGPEQLHGWFMGRVGEFLVRRGRKPLGWCEDGVTLPRSFTVLPWRDAADGLVAARRGHDVVMAPHRATYFDYAESASREEPPAQPGPPIGLDAVHAFRPAPADWEPEAAAQVLGAQAQLWTEYLPTPAHIEYRAFPRLCALAENAWSAPRPWPDFTHRLRHHRVRLHVLGVPLHPPRREPRLPALREETHR</sequence>
<dbReference type="PIRSF" id="PIRSF001093">
    <property type="entry name" value="B-hxosamndse_ab_euk"/>
    <property type="match status" value="1"/>
</dbReference>
<dbReference type="RefSeq" id="WP_369250987.1">
    <property type="nucleotide sequence ID" value="NZ_CP163443.1"/>
</dbReference>
<evidence type="ECO:0000256" key="6">
    <source>
        <dbReference type="PIRSR" id="PIRSR625705-1"/>
    </source>
</evidence>
<dbReference type="CDD" id="cd06563">
    <property type="entry name" value="GH20_chitobiase-like"/>
    <property type="match status" value="1"/>
</dbReference>
<evidence type="ECO:0000256" key="3">
    <source>
        <dbReference type="ARBA" id="ARBA00012663"/>
    </source>
</evidence>
<reference evidence="9" key="1">
    <citation type="submission" date="2024-07" db="EMBL/GenBank/DDBJ databases">
        <authorList>
            <person name="Yu S.T."/>
        </authorList>
    </citation>
    <scope>NUCLEOTIDE SEQUENCE</scope>
    <source>
        <strain evidence="9">R41</strain>
    </source>
</reference>